<organism evidence="1 2">
    <name type="scientific">Denitromonas iodatirespirans</name>
    <dbReference type="NCBI Taxonomy" id="2795389"/>
    <lineage>
        <taxon>Bacteria</taxon>
        <taxon>Pseudomonadati</taxon>
        <taxon>Pseudomonadota</taxon>
        <taxon>Betaproteobacteria</taxon>
        <taxon>Rhodocyclales</taxon>
        <taxon>Zoogloeaceae</taxon>
        <taxon>Denitromonas</taxon>
    </lineage>
</organism>
<sequence length="236" mass="24838">MLVTLALAAGHAGAHGIWFAQRGGDLALVYGEGAEDLDTAKRATKIRHVAAYDAAGESVATGLAPVGRLLFVDLQQKPAVVAAVLDNGFWTKGPEGKWFGKTKDAVPGAQESGRYLKYAVHLRAPLKAPLAALPDHALQIVPVAAALPQHKDDDLQLRVQFRGQPVAGAEVIADFVGDPDGEPLRTDAHGLVTVKVRNQGLNVIVAKHSTAPDDAALADKTEHLASLSFALGHRPE</sequence>
<dbReference type="Pfam" id="PF10670">
    <property type="entry name" value="DUF4198"/>
    <property type="match status" value="1"/>
</dbReference>
<reference evidence="2" key="1">
    <citation type="journal article" date="2022" name="ISME J.">
        <title>Genetic and phylogenetic analysis of dissimilatory iodate-reducing bacteria identifies potential niches across the world's oceans.</title>
        <authorList>
            <person name="Reyes-Umana V."/>
            <person name="Henning Z."/>
            <person name="Lee K."/>
            <person name="Barnum T.P."/>
            <person name="Coates J.D."/>
        </authorList>
    </citation>
    <scope>NUCLEOTIDE SEQUENCE [LARGE SCALE GENOMIC DNA]</scope>
    <source>
        <strain evidence="2">IR12</strain>
    </source>
</reference>
<gene>
    <name evidence="1" type="ORF">I8J34_13975</name>
</gene>
<dbReference type="Proteomes" id="UP000694660">
    <property type="component" value="Unassembled WGS sequence"/>
</dbReference>
<evidence type="ECO:0000313" key="2">
    <source>
        <dbReference type="Proteomes" id="UP000694660"/>
    </source>
</evidence>
<protein>
    <submittedName>
        <fullName evidence="1">DUF4198 domain-containing protein</fullName>
    </submittedName>
</protein>
<dbReference type="EMBL" id="JAEKFT010000015">
    <property type="protein sequence ID" value="MBT0962283.1"/>
    <property type="molecule type" value="Genomic_DNA"/>
</dbReference>
<dbReference type="InterPro" id="IPR019613">
    <property type="entry name" value="DUF4198"/>
</dbReference>
<accession>A0A944DG97</accession>
<proteinExistence type="predicted"/>
<comment type="caution">
    <text evidence="1">The sequence shown here is derived from an EMBL/GenBank/DDBJ whole genome shotgun (WGS) entry which is preliminary data.</text>
</comment>
<keyword evidence="2" id="KW-1185">Reference proteome</keyword>
<evidence type="ECO:0000313" key="1">
    <source>
        <dbReference type="EMBL" id="MBT0962283.1"/>
    </source>
</evidence>
<dbReference type="RefSeq" id="WP_214362230.1">
    <property type="nucleotide sequence ID" value="NZ_JAEKFT010000015.1"/>
</dbReference>
<dbReference type="AlphaFoldDB" id="A0A944DG97"/>
<name>A0A944DG97_DENI1</name>